<evidence type="ECO:0000313" key="1">
    <source>
        <dbReference type="EnsemblMetazoa" id="OVOC1237.1"/>
    </source>
</evidence>
<reference evidence="1" key="2">
    <citation type="submission" date="2022-06" db="UniProtKB">
        <authorList>
            <consortium name="EnsemblMetazoa"/>
        </authorList>
    </citation>
    <scope>IDENTIFICATION</scope>
</reference>
<dbReference type="EnsemblMetazoa" id="OVOC1237.1">
    <property type="protein sequence ID" value="OVOC1237.1"/>
    <property type="gene ID" value="WBGene00238046"/>
</dbReference>
<organism evidence="1 2">
    <name type="scientific">Onchocerca volvulus</name>
    <dbReference type="NCBI Taxonomy" id="6282"/>
    <lineage>
        <taxon>Eukaryota</taxon>
        <taxon>Metazoa</taxon>
        <taxon>Ecdysozoa</taxon>
        <taxon>Nematoda</taxon>
        <taxon>Chromadorea</taxon>
        <taxon>Rhabditida</taxon>
        <taxon>Spirurina</taxon>
        <taxon>Spiruromorpha</taxon>
        <taxon>Filarioidea</taxon>
        <taxon>Onchocercidae</taxon>
        <taxon>Onchocerca</taxon>
    </lineage>
</organism>
<dbReference type="EMBL" id="CMVM020000034">
    <property type="status" value="NOT_ANNOTATED_CDS"/>
    <property type="molecule type" value="Genomic_DNA"/>
</dbReference>
<dbReference type="AlphaFoldDB" id="A0A8R1TM01"/>
<sequence>MSPDDTVHLFYGSDIEISTLVVDIEDEETLNRTILDWKKTLNFLDMAATVDLSESQHQEEAVFDPIERQTKSYSYQISFPTKAVERCAARLEDARLRARQLHSVKERNRQRMARIRVTDQTEKEQVPVNE</sequence>
<evidence type="ECO:0000313" key="2">
    <source>
        <dbReference type="Proteomes" id="UP000024404"/>
    </source>
</evidence>
<name>A0A8R1TM01_ONCVO</name>
<reference evidence="2" key="1">
    <citation type="submission" date="2013-10" db="EMBL/GenBank/DDBJ databases">
        <title>Genome sequencing of Onchocerca volvulus.</title>
        <authorList>
            <person name="Cotton J."/>
            <person name="Tsai J."/>
            <person name="Stanley E."/>
            <person name="Tracey A."/>
            <person name="Holroyd N."/>
            <person name="Lustigman S."/>
            <person name="Berriman M."/>
        </authorList>
    </citation>
    <scope>NUCLEOTIDE SEQUENCE</scope>
</reference>
<proteinExistence type="predicted"/>
<accession>A0A8R1TM01</accession>
<keyword evidence="2" id="KW-1185">Reference proteome</keyword>
<protein>
    <submittedName>
        <fullName evidence="1">Uncharacterized protein</fullName>
    </submittedName>
</protein>
<dbReference type="Proteomes" id="UP000024404">
    <property type="component" value="Unassembled WGS sequence"/>
</dbReference>